<accession>Q9W523</accession>
<dbReference type="ComplexPortal" id="CPX-2590">
    <property type="entry name" value="Polycomb repressive complex 1, Su(Z)2 variant"/>
</dbReference>
<evidence type="ECO:0000256" key="6">
    <source>
        <dbReference type="ARBA" id="ARBA00023242"/>
    </source>
</evidence>
<dbReference type="SMR" id="Q9W523"/>
<dbReference type="GO" id="GO:0035186">
    <property type="term" value="P:syncytial blastoderm mitotic cell cycle"/>
    <property type="evidence" value="ECO:0000315"/>
    <property type="project" value="FlyBase"/>
</dbReference>
<dbReference type="GO" id="GO:0003677">
    <property type="term" value="F:DNA binding"/>
    <property type="evidence" value="ECO:0007669"/>
    <property type="project" value="UniProtKB-KW"/>
</dbReference>
<evidence type="ECO:0000256" key="7">
    <source>
        <dbReference type="PROSITE-ProRule" id="PRU00367"/>
    </source>
</evidence>
<dbReference type="RefSeq" id="NP_524794.2">
    <property type="nucleotide sequence ID" value="NM_080055.3"/>
</dbReference>
<dbReference type="InParanoid" id="Q9W523"/>
<dbReference type="BioGRID-ORCS" id="44889">
    <property type="hits" value="0 hits in 3 CRISPR screens"/>
</dbReference>
<dbReference type="GO" id="GO:0042393">
    <property type="term" value="F:histone binding"/>
    <property type="evidence" value="ECO:0000318"/>
    <property type="project" value="GO_Central"/>
</dbReference>
<feature type="domain" description="FCS-type" evidence="11">
    <location>
        <begin position="1304"/>
        <end position="1337"/>
    </location>
</feature>
<dbReference type="CTD" id="44889"/>
<feature type="region of interest" description="Disordered" evidence="9">
    <location>
        <begin position="66"/>
        <end position="130"/>
    </location>
</feature>
<dbReference type="Reactome" id="R-DME-8939243">
    <property type="pathway name" value="RUNX1 interacts with co-factors whose precise effect on RUNX1 targets is not known"/>
</dbReference>
<evidence type="ECO:0000256" key="1">
    <source>
        <dbReference type="ARBA" id="ARBA00004123"/>
    </source>
</evidence>
<reference evidence="12 14" key="3">
    <citation type="journal article" date="2002" name="Genome Biol.">
        <title>Annotation of the Drosophila melanogaster euchromatic genome: a systematic review.</title>
        <authorList>
            <person name="Misra S."/>
            <person name="Crosby M.A."/>
            <person name="Mungall C.J."/>
            <person name="Matthews B.B."/>
            <person name="Campbell K.S."/>
            <person name="Hradecky P."/>
            <person name="Huang Y."/>
            <person name="Kaminker J.S."/>
            <person name="Millburn G.H."/>
            <person name="Prochnik S.E."/>
            <person name="Smith C.D."/>
            <person name="Tupy J.L."/>
            <person name="Whitfied E.J."/>
            <person name="Bayraktaroglu L."/>
            <person name="Berman B.P."/>
            <person name="Bettencourt B.R."/>
            <person name="Celniker S.E."/>
            <person name="de Grey A.D."/>
            <person name="Drysdale R.A."/>
            <person name="Harris N.L."/>
            <person name="Richter J."/>
            <person name="Russo S."/>
            <person name="Schroeder A.J."/>
            <person name="Shu S.Q."/>
            <person name="Stapleton M."/>
            <person name="Yamada C."/>
            <person name="Ashburner M."/>
            <person name="Gelbart W.M."/>
            <person name="Rubin G.M."/>
            <person name="Lewis S.E."/>
        </authorList>
    </citation>
    <scope>GENOME REANNOTATION</scope>
    <source>
        <strain evidence="14">Berkeley</strain>
    </source>
</reference>
<evidence type="ECO:0000313" key="12">
    <source>
        <dbReference type="EMBL" id="AAF45726.3"/>
    </source>
</evidence>
<evidence type="ECO:0000256" key="5">
    <source>
        <dbReference type="ARBA" id="ARBA00023125"/>
    </source>
</evidence>
<dbReference type="SUPFAM" id="SSF47769">
    <property type="entry name" value="SAM/Pointed domain"/>
    <property type="match status" value="1"/>
</dbReference>
<feature type="compositionally biased region" description="Low complexity" evidence="9">
    <location>
        <begin position="1177"/>
        <end position="1192"/>
    </location>
</feature>
<feature type="compositionally biased region" description="Low complexity" evidence="9">
    <location>
        <begin position="98"/>
        <end position="109"/>
    </location>
</feature>
<reference evidence="12 14" key="9">
    <citation type="journal article" date="2015" name="G3 (Bethesda)">
        <title>Gene Model Annotations for Drosophila melanogaster: Impact of High-Throughput Data.</title>
        <authorList>
            <consortium name="FlyBase Consortium"/>
            <person name="Matthews B.B."/>
            <person name="Dos Santos G."/>
            <person name="Crosby M.A."/>
            <person name="Emmert D.B."/>
            <person name="St Pierre S.E."/>
            <person name="Gramates L.S."/>
            <person name="Zhou P."/>
            <person name="Schroeder A.J."/>
            <person name="Falls K."/>
            <person name="Strelets V."/>
            <person name="Russo S.M."/>
            <person name="Gelbart W.M."/>
            <person name="null"/>
        </authorList>
    </citation>
    <scope>NUCLEOTIDE SEQUENCE [LARGE SCALE GENOMIC DNA]</scope>
    <source>
        <strain evidence="14">Berkeley</strain>
    </source>
</reference>
<evidence type="ECO:0000259" key="11">
    <source>
        <dbReference type="PROSITE" id="PS51024"/>
    </source>
</evidence>
<evidence type="ECO:0000256" key="9">
    <source>
        <dbReference type="SAM" id="MobiDB-lite"/>
    </source>
</evidence>
<dbReference type="InterPro" id="IPR013761">
    <property type="entry name" value="SAM/pointed_sf"/>
</dbReference>
<keyword evidence="8" id="KW-0175">Coiled coil</keyword>
<dbReference type="GO" id="GO:0003682">
    <property type="term" value="F:chromatin binding"/>
    <property type="evidence" value="ECO:0000314"/>
    <property type="project" value="FlyBase"/>
</dbReference>
<feature type="compositionally biased region" description="Polar residues" evidence="9">
    <location>
        <begin position="33"/>
        <end position="46"/>
    </location>
</feature>
<keyword evidence="5" id="KW-0238">DNA-binding</keyword>
<dbReference type="Proteomes" id="UP000000803">
    <property type="component" value="Chromosome X"/>
</dbReference>
<dbReference type="GO" id="GO:0008270">
    <property type="term" value="F:zinc ion binding"/>
    <property type="evidence" value="ECO:0007669"/>
    <property type="project" value="UniProtKB-KW"/>
</dbReference>
<dbReference type="ComplexPortal" id="CPX-2578">
    <property type="entry name" value="Polycomb repressive complex 1, Psc variant"/>
</dbReference>
<keyword evidence="14" id="KW-1185">Reference proteome</keyword>
<evidence type="ECO:0000313" key="13">
    <source>
        <dbReference type="FlyBase" id="FBgn0004860"/>
    </source>
</evidence>
<protein>
    <submittedName>
        <fullName evidence="12">Polyhomeotic distal, isoform A</fullName>
    </submittedName>
</protein>
<reference evidence="12 14" key="11">
    <citation type="journal article" date="2015" name="Genome Res.">
        <title>The Release 6 reference sequence of the Drosophila melanogaster genome.</title>
        <authorList>
            <person name="Hoskins R.A."/>
            <person name="Carlson J.W."/>
            <person name="Wan K.H."/>
            <person name="Park S."/>
            <person name="Mendez I."/>
            <person name="Galle S.E."/>
            <person name="Booth B.W."/>
            <person name="Pfeiffer B.D."/>
            <person name="George R.A."/>
            <person name="Svirskas R."/>
            <person name="Krzywinski M."/>
            <person name="Schein J."/>
            <person name="Accardo M.C."/>
            <person name="Damia E."/>
            <person name="Messina G."/>
            <person name="Mendez-Lago M."/>
            <person name="de Pablos B."/>
            <person name="Demakova O.V."/>
            <person name="Andreyeva E.N."/>
            <person name="Boldyreva L.V."/>
            <person name="Marra M."/>
            <person name="Carvalho A.B."/>
            <person name="Dimitri P."/>
            <person name="Villasante A."/>
            <person name="Zhimulev I.F."/>
            <person name="Rubin G.M."/>
            <person name="Karpen G.H."/>
            <person name="Celniker S.E."/>
        </authorList>
    </citation>
    <scope>NUCLEOTIDE SEQUENCE [LARGE SCALE GENOMIC DNA]</scope>
    <source>
        <strain evidence="14">Berkeley</strain>
    </source>
</reference>
<dbReference type="GO" id="GO:0005730">
    <property type="term" value="C:nucleolus"/>
    <property type="evidence" value="ECO:0000314"/>
    <property type="project" value="FlyBase"/>
</dbReference>
<dbReference type="AGR" id="FB:FBgn0004860"/>
<keyword evidence="4" id="KW-0862">Zinc</keyword>
<evidence type="ECO:0000256" key="8">
    <source>
        <dbReference type="SAM" id="Coils"/>
    </source>
</evidence>
<dbReference type="OMA" id="MEQEPQS"/>
<sequence>MPHGFGAAPSVSVSGDTESESATTIRTPPPSPEATTSVKVNSTTRVDPQRPLRCLETLAQKAGISFDEDFAKSPSQSPSSKAARGSVGTPSIRRRHPLLPLSSRSPSAPDSKTTGRKLEKSQSPAQQVAAATNVPLQISPEQLQQLYANNPYAIQVKQEFPTHTTSGSGTELKHATNIMEVQQQLQLQQQLSEANGGGAASAGAGGAASPANSQQSQQQQHSTAISTMSPMQLAAATGGVGGDWTQGRTVQLMQPSTSFLYPQMIVSGNLLHPGGLGQQPIQVITAGKPFQGNGPQMLTTTTQNAKQMIGGQAGFAGGNYATCIPSNHNQSPQTVLISPVNVISHSPQQQQNLLQSMAAAAQQQQLTQQQQQQLNQQQQQLNQQQQQQQLTAALAKVGVDAQGKLAQKVVQKVTTTSSTVQAATGPGSTGSTQTQQVQQVQQQQQQTTQTTQQCVQVSQSTLPVGVGGQSVQTAQLLNAGQAQQMQIPWFWQNAAGLQPFGSNQIILRNQPDGTQGMFIQQQPATQTLQTQQNQIIQCNVTQTPTKARTQLDALAPKQQQQQQQVGTTNQTQQQQLAVATAQLQQQQQQLTAAALQRPGAPVMPHNGTQVRPASSVSTQTAQNQSLLKAKMRNKQQPVRPALATLKTEIGQVAGQNKVVGHLTTVQQQQQATNLQQVVNAAGNKMVVMSTTGTPITLQNGQTLHAATAAGVDKQQQQLQLFQKQHILQQQMLQQQIAAIQMQQQQAAVQAQQQQQQQVSQQQQVNAQQQQAVAQQQQAVAQAQQQQREQQQQVAQAQAQHQQALANATQQILQVAPNQFITSHQQQQQQQLHNQLIQQQLQQQAQAQVQAQVQAQAQQQQQQREQQQNIIQQIVVQQSTGATSQQQQQQPQQQSGQLQLSSVPFSVSPSMTAEDIAGITSSALQEALSVSGAIFQTTKPITCSSSTLPTSSVVTITSQSSTPLVTSSTVASMQQAQTQGTQIHQHQQLISATIAGGSQQQQQQQQLGLPSLTPTTPSPTTNPILAMTSMMNATVGHLSTAPPVSVSSTAVTPSSGQLVTLSSASSGGGAGFPATPTKETPSKGPTATLVPIDSPKTPVSGKDTCTTPKSSTPATVSASVEASSSTGEALSNGDASDRSSTPSKGATTPTSKQSNAAVQPPSSTIPNSVSGKEEPKLTTCGSLTSATSTSTTTTITNGIGVARTTASTAVSTASTTTTSSGTFTTSCTSTTTTTTSSISNGSKDLPKAMIKPNVLTHVIDGFIIQEANEPFPVTRQRYADKDVSDEPPKKKATMQEDIKLSGIASAPGSDMVACEQCGKMEHKAKLKRKRYCSPGCSRQAKNGIGGVGSGETNGLGTGGIVGVDAMALVDRLDEAMAEEKMQTESYQTVSDALPIQAATPEVPPISMPVLAAMSTSSPLSLPLTLPLPIAIAPTVSLPVVSAGVVAPVLAIPSSNINGSDRPPISSWSVEEVSNFIRELPGCQDYVDDFIQQEIDGQALLLLKENHLVNAMGMKLGPALKIVAKVESIKEVPPGDVKD</sequence>
<dbReference type="PROSITE" id="PS50105">
    <property type="entry name" value="SAM_DOMAIN"/>
    <property type="match status" value="1"/>
</dbReference>
<reference evidence="12 14" key="1">
    <citation type="journal article" date="2000" name="Science">
        <title>The genome sequence of Drosophila melanogaster.</title>
        <authorList>
            <person name="Adams M.D."/>
            <person name="Celniker S.E."/>
            <person name="Holt R.A."/>
            <person name="Evans C.A."/>
            <person name="Gocayne J.D."/>
            <person name="Amanatides P.G."/>
            <person name="Scherer S.E."/>
            <person name="Li P.W."/>
            <person name="Hoskins R.A."/>
            <person name="Galle R.F."/>
            <person name="George R.A."/>
            <person name="Lewis S.E."/>
            <person name="Richards S."/>
            <person name="Ashburner M."/>
            <person name="Henderson S.N."/>
            <person name="Sutton G.G."/>
            <person name="Wortman J.R."/>
            <person name="Yandell M.D."/>
            <person name="Zhang Q."/>
            <person name="Chen L.X."/>
            <person name="Brandon R.C."/>
            <person name="Rogers Y.H."/>
            <person name="Blazej R.G."/>
            <person name="Champe M."/>
            <person name="Pfeiffer B.D."/>
            <person name="Wan K.H."/>
            <person name="Doyle C."/>
            <person name="Baxter E.G."/>
            <person name="Helt G."/>
            <person name="Nelson C.R."/>
            <person name="Gabor G.L."/>
            <person name="Abril J.F."/>
            <person name="Agbayani A."/>
            <person name="An H.J."/>
            <person name="Andrews-Pfannkoch C."/>
            <person name="Baldwin D."/>
            <person name="Ballew R.M."/>
            <person name="Basu A."/>
            <person name="Baxendale J."/>
            <person name="Bayraktaroglu L."/>
            <person name="Beasley E.M."/>
            <person name="Beeson K.Y."/>
            <person name="Benos P.V."/>
            <person name="Berman B.P."/>
            <person name="Bhandari D."/>
            <person name="Bolshakov S."/>
            <person name="Borkova D."/>
            <person name="Botchan M.R."/>
            <person name="Bouck J."/>
            <person name="Brokstein P."/>
            <person name="Brottier P."/>
            <person name="Burtis K.C."/>
            <person name="Busam D.A."/>
            <person name="Butler H."/>
            <person name="Cadieu E."/>
            <person name="Center A."/>
            <person name="Chandra I."/>
            <person name="Cherry J.M."/>
            <person name="Cawley S."/>
            <person name="Dahlke C."/>
            <person name="Davenport L.B."/>
            <person name="Davies P."/>
            <person name="de Pablos B."/>
            <person name="Delcher A."/>
            <person name="Deng Z."/>
            <person name="Mays A.D."/>
            <person name="Dew I."/>
            <person name="Dietz S.M."/>
            <person name="Dodson K."/>
            <person name="Doup L.E."/>
            <person name="Downes M."/>
            <person name="Dugan-Rocha S."/>
            <person name="Dunkov B.C."/>
            <person name="Dunn P."/>
            <person name="Durbin K.J."/>
            <person name="Evangelista C.C."/>
            <person name="Ferraz C."/>
            <person name="Ferriera S."/>
            <person name="Fleischmann W."/>
            <person name="Fosler C."/>
            <person name="Gabrielian A.E."/>
            <person name="Garg N.S."/>
            <person name="Gelbart W.M."/>
            <person name="Glasser K."/>
            <person name="Glodek A."/>
            <person name="Gong F."/>
            <person name="Gorrell J.H."/>
            <person name="Gu Z."/>
            <person name="Guan P."/>
            <person name="Harris M."/>
            <person name="Harris N.L."/>
            <person name="Harvey D."/>
            <person name="Heiman T.J."/>
            <person name="Hernandez J.R."/>
            <person name="Houck J."/>
            <person name="Hostin D."/>
            <person name="Houston K.A."/>
            <person name="Howland T.J."/>
            <person name="Wei M.H."/>
            <person name="Ibegwam C."/>
            <person name="Jalali M."/>
            <person name="Kalush F."/>
            <person name="Karpen G.H."/>
            <person name="Ke Z."/>
            <person name="Kennison J.A."/>
            <person name="Ketchum K.A."/>
            <person name="Kimmel B.E."/>
            <person name="Kodira C.D."/>
            <person name="Kraft C."/>
            <person name="Kravitz S."/>
            <person name="Kulp D."/>
            <person name="Lai Z."/>
            <person name="Lasko P."/>
            <person name="Lei Y."/>
            <person name="Levitsky A.A."/>
            <person name="Li J."/>
            <person name="Li Z."/>
            <person name="Liang Y."/>
            <person name="Lin X."/>
            <person name="Liu X."/>
            <person name="Mattei B."/>
            <person name="McIntosh T.C."/>
            <person name="McLeod M.P."/>
            <person name="McPherson D."/>
            <person name="Merkulov G."/>
            <person name="Milshina N.V."/>
            <person name="Mobarry C."/>
            <person name="Morris J."/>
            <person name="Moshrefi A."/>
            <person name="Mount S.M."/>
            <person name="Moy M."/>
            <person name="Murphy B."/>
            <person name="Murphy L."/>
            <person name="Muzny D.M."/>
            <person name="Nelson D.L."/>
            <person name="Nelson D.R."/>
            <person name="Nelson K.A."/>
            <person name="Nixon K."/>
            <person name="Nusskern D.R."/>
            <person name="Pacleb J.M."/>
            <person name="Palazzolo M."/>
            <person name="Pittman G.S."/>
            <person name="Pan S."/>
            <person name="Pollard J."/>
            <person name="Puri V."/>
            <person name="Reese M.G."/>
            <person name="Reinert K."/>
            <person name="Remington K."/>
            <person name="Saunders R.D."/>
            <person name="Scheeler F."/>
            <person name="Shen H."/>
            <person name="Shue B.C."/>
            <person name="Siden-Kiamos I."/>
            <person name="Simpson M."/>
            <person name="Skupski M.P."/>
            <person name="Smith T."/>
            <person name="Spier E."/>
            <person name="Spradling A.C."/>
            <person name="Stapleton M."/>
            <person name="Strong R."/>
            <person name="Sun E."/>
            <person name="Svirskas R."/>
            <person name="Tector C."/>
            <person name="Turner R."/>
            <person name="Venter E."/>
            <person name="Wang A.H."/>
            <person name="Wang X."/>
            <person name="Wang Z.Y."/>
            <person name="Wassarman D.A."/>
            <person name="Weinstock G.M."/>
            <person name="Weissenbach J."/>
            <person name="Williams S.M."/>
            <person name="WoodageT"/>
            <person name="Worley K.C."/>
            <person name="Wu D."/>
            <person name="Yang S."/>
            <person name="Yao Q.A."/>
            <person name="Ye J."/>
            <person name="Yeh R.F."/>
            <person name="Zaveri J.S."/>
            <person name="Zhan M."/>
            <person name="Zhang G."/>
            <person name="Zhao Q."/>
            <person name="Zheng L."/>
            <person name="Zheng X.H."/>
            <person name="Zhong F.N."/>
            <person name="Zhong W."/>
            <person name="Zhou X."/>
            <person name="Zhu S."/>
            <person name="Zhu X."/>
            <person name="Smith H.O."/>
            <person name="Gibbs R.A."/>
            <person name="Myers E.W."/>
            <person name="Rubin G.M."/>
            <person name="Venter J.C."/>
        </authorList>
    </citation>
    <scope>NUCLEOTIDE SEQUENCE [LARGE SCALE GENOMIC DNA]</scope>
    <source>
        <strain evidence="14">Berkeley</strain>
    </source>
</reference>
<dbReference type="UCSC" id="CG3895-RA">
    <property type="organism name" value="d. melanogaster"/>
</dbReference>
<dbReference type="Gene3D" id="3.30.60.160">
    <property type="match status" value="1"/>
</dbReference>
<dbReference type="GeneID" id="44889"/>
<feature type="compositionally biased region" description="Polar residues" evidence="9">
    <location>
        <begin position="121"/>
        <end position="130"/>
    </location>
</feature>
<reference evidence="12 14" key="4">
    <citation type="journal article" date="2002" name="Genome Biol.">
        <title>The transposable elements of the Drosophila melanogaster euchromatin: a genomics perspective.</title>
        <authorList>
            <person name="Kaminker J.S."/>
            <person name="Bergman C.M."/>
            <person name="Kronmiller B."/>
            <person name="Carlson J."/>
            <person name="Svirskas R."/>
            <person name="Patel S."/>
            <person name="Frise E."/>
            <person name="Wheeler D.A."/>
            <person name="Lewis S.E."/>
            <person name="Rubin G.M."/>
            <person name="Ashburner M."/>
            <person name="Celniker S.E."/>
        </authorList>
    </citation>
    <scope>NUCLEOTIDE SEQUENCE [LARGE SCALE GENOMIC DNA]</scope>
    <source>
        <strain evidence="14">Berkeley</strain>
    </source>
</reference>
<dbReference type="Reactome" id="R-DME-4570464">
    <property type="pathway name" value="SUMOylation of RNA binding proteins"/>
</dbReference>
<evidence type="ECO:0000256" key="4">
    <source>
        <dbReference type="ARBA" id="ARBA00022833"/>
    </source>
</evidence>
<dbReference type="Gene3D" id="1.10.150.50">
    <property type="entry name" value="Transcription Factor, Ets-1"/>
    <property type="match status" value="1"/>
</dbReference>
<dbReference type="STRING" id="7227.FBpp0070417"/>
<organism evidence="12 14">
    <name type="scientific">Drosophila melanogaster</name>
    <name type="common">Fruit fly</name>
    <dbReference type="NCBI Taxonomy" id="7227"/>
    <lineage>
        <taxon>Eukaryota</taxon>
        <taxon>Metazoa</taxon>
        <taxon>Ecdysozoa</taxon>
        <taxon>Arthropoda</taxon>
        <taxon>Hexapoda</taxon>
        <taxon>Insecta</taxon>
        <taxon>Pterygota</taxon>
        <taxon>Neoptera</taxon>
        <taxon>Endopterygota</taxon>
        <taxon>Diptera</taxon>
        <taxon>Brachycera</taxon>
        <taxon>Muscomorpha</taxon>
        <taxon>Ephydroidea</taxon>
        <taxon>Drosophilidae</taxon>
        <taxon>Drosophila</taxon>
        <taxon>Sophophora</taxon>
    </lineage>
</organism>
<dbReference type="GO" id="GO:0051087">
    <property type="term" value="F:protein-folding chaperone binding"/>
    <property type="evidence" value="ECO:0000314"/>
    <property type="project" value="FlyBase"/>
</dbReference>
<dbReference type="Reactome" id="R-DME-8943724">
    <property type="pathway name" value="Regulation of PTEN gene transcription"/>
</dbReference>
<keyword evidence="3 7" id="KW-0863">Zinc-finger</keyword>
<dbReference type="GO" id="GO:0005634">
    <property type="term" value="C:nucleus"/>
    <property type="evidence" value="ECO:0000314"/>
    <property type="project" value="FlyBase"/>
</dbReference>
<dbReference type="SMART" id="SM00454">
    <property type="entry name" value="SAM"/>
    <property type="match status" value="1"/>
</dbReference>
<dbReference type="IntAct" id="Q9W523">
    <property type="interactions" value="1"/>
</dbReference>
<feature type="coiled-coil region" evidence="8">
    <location>
        <begin position="569"/>
        <end position="596"/>
    </location>
</feature>
<dbReference type="AlphaFoldDB" id="Q9W523"/>
<dbReference type="ExpressionAtlas" id="Q9W523">
    <property type="expression patterns" value="baseline and differential"/>
</dbReference>
<dbReference type="Reactome" id="R-DME-2559580">
    <property type="pathway name" value="Oxidative Stress Induced Senescence"/>
</dbReference>
<dbReference type="Reactome" id="R-DME-8953750">
    <property type="pathway name" value="Transcriptional Regulation by E2F6"/>
</dbReference>
<feature type="compositionally biased region" description="Low complexity" evidence="9">
    <location>
        <begin position="1105"/>
        <end position="1128"/>
    </location>
</feature>
<reference evidence="12 14" key="6">
    <citation type="journal article" date="2005" name="PLoS Comput. Biol.">
        <title>Combined evidence annotation of transposable elements in genome sequences.</title>
        <authorList>
            <person name="Quesneville H."/>
            <person name="Bergman C.M."/>
            <person name="Andrieu O."/>
            <person name="Autard D."/>
            <person name="Nouaud D."/>
            <person name="Ashburner M."/>
            <person name="Anxolabehere D."/>
        </authorList>
    </citation>
    <scope>NUCLEOTIDE SEQUENCE [LARGE SCALE GENOMIC DNA]</scope>
    <source>
        <strain evidence="14">Berkeley</strain>
    </source>
</reference>
<feature type="coiled-coil region" evidence="8">
    <location>
        <begin position="357"/>
        <end position="391"/>
    </location>
</feature>
<proteinExistence type="predicted"/>
<dbReference type="EMBL" id="AE014298">
    <property type="protein sequence ID" value="AAF45726.3"/>
    <property type="molecule type" value="Genomic_DNA"/>
</dbReference>
<dbReference type="GO" id="GO:0035102">
    <property type="term" value="C:PRC1 complex"/>
    <property type="evidence" value="ECO:0000314"/>
    <property type="project" value="FlyBase"/>
</dbReference>
<reference evidence="12 14" key="8">
    <citation type="journal article" date="2007" name="Science">
        <title>Sequence finishing and mapping of Drosophila melanogaster heterochromatin.</title>
        <authorList>
            <person name="Hoskins R.A."/>
            <person name="Carlson J.W."/>
            <person name="Kennedy C."/>
            <person name="Acevedo D."/>
            <person name="Evans-Holm M."/>
            <person name="Frise E."/>
            <person name="Wan K.H."/>
            <person name="Park S."/>
            <person name="Mendez-Lago M."/>
            <person name="Rossi F."/>
            <person name="Villasante A."/>
            <person name="Dimitri P."/>
            <person name="Karpen G.H."/>
            <person name="Celniker S.E."/>
        </authorList>
    </citation>
    <scope>NUCLEOTIDE SEQUENCE [LARGE SCALE GENOMIC DNA]</scope>
    <source>
        <strain evidence="14">Berkeley</strain>
    </source>
</reference>
<dbReference type="OrthoDB" id="2390104at2759"/>
<keyword evidence="2" id="KW-0479">Metal-binding</keyword>
<comment type="subcellular location">
    <subcellularLocation>
        <location evidence="1">Nucleus</location>
    </subcellularLocation>
</comment>
<dbReference type="Reactome" id="R-DME-3108214">
    <property type="pathway name" value="SUMOylation of DNA damage response and repair proteins"/>
</dbReference>
<feature type="coiled-coil region" evidence="8">
    <location>
        <begin position="849"/>
        <end position="876"/>
    </location>
</feature>
<feature type="compositionally biased region" description="Low complexity" evidence="9">
    <location>
        <begin position="1208"/>
        <end position="1238"/>
    </location>
</feature>
<feature type="region of interest" description="Disordered" evidence="9">
    <location>
        <begin position="994"/>
        <end position="1022"/>
    </location>
</feature>
<feature type="domain" description="SAM" evidence="10">
    <location>
        <begin position="1466"/>
        <end position="1530"/>
    </location>
</feature>
<dbReference type="GO" id="GO:0045892">
    <property type="term" value="P:negative regulation of DNA-templated transcription"/>
    <property type="evidence" value="ECO:0000315"/>
    <property type="project" value="FlyBase"/>
</dbReference>
<feature type="compositionally biased region" description="Low complexity" evidence="9">
    <location>
        <begin position="72"/>
        <end position="83"/>
    </location>
</feature>
<dbReference type="Reactome" id="R-DME-3899300">
    <property type="pathway name" value="SUMOylation of transcription cofactors"/>
</dbReference>
<feature type="coiled-coil region" evidence="8">
    <location>
        <begin position="741"/>
        <end position="806"/>
    </location>
</feature>
<reference evidence="12 14" key="2">
    <citation type="journal article" date="2002" name="Genome Biol.">
        <title>Finishing a whole-genome shotgun: release 3 of the Drosophila melanogaster euchromatic genome sequence.</title>
        <authorList>
            <person name="Celniker S.E."/>
            <person name="Wheeler D.A."/>
            <person name="Kronmiller B."/>
            <person name="Carlson J.W."/>
            <person name="Halpern A."/>
            <person name="Patel S."/>
            <person name="Adams M."/>
            <person name="Champe M."/>
            <person name="Dugan S.P."/>
            <person name="Frise E."/>
            <person name="Hodgson A."/>
            <person name="George R.A."/>
            <person name="Hoskins R.A."/>
            <person name="Laverty T."/>
            <person name="Muzny D.M."/>
            <person name="Nelson C.R."/>
            <person name="Pacleb J.M."/>
            <person name="Park S."/>
            <person name="Pfeiffer B.D."/>
            <person name="Richards S."/>
            <person name="Sodergren E.J."/>
            <person name="Svirskas R."/>
            <person name="Tabor P.E."/>
            <person name="Wan K."/>
            <person name="Stapleton M."/>
            <person name="Sutton G.G."/>
            <person name="Venter C."/>
            <person name="Weinstock G."/>
            <person name="Scherer S.E."/>
            <person name="Myers E.W."/>
            <person name="Gibbs R.A."/>
            <person name="Rubin G.M."/>
        </authorList>
    </citation>
    <scope>NUCLEOTIDE SEQUENCE [LARGE SCALE GENOMIC DNA]</scope>
    <source>
        <strain evidence="14">Berkeley</strain>
    </source>
</reference>
<evidence type="ECO:0000313" key="14">
    <source>
        <dbReference type="Proteomes" id="UP000000803"/>
    </source>
</evidence>
<feature type="region of interest" description="Disordered" evidence="9">
    <location>
        <begin position="187"/>
        <end position="225"/>
    </location>
</feature>
<gene>
    <name evidence="12 13" type="primary">ph-d</name>
    <name evidence="12" type="synonym">Dmel\CG3895</name>
    <name evidence="12" type="synonym">DROZFP</name>
    <name evidence="12" type="synonym">EG:BACN25G24.3</name>
    <name evidence="12" type="synonym">PH</name>
    <name evidence="12" type="synonym">Ph</name>
    <name evidence="12" type="synonym">ph</name>
    <name evidence="12" type="synonym">PH-d</name>
    <name evidence="12" type="synonym">Ph-d</name>
    <name evidence="12" type="synonym">ph-D</name>
    <name evidence="12" type="synonym">ph[D]</name>
    <name evidence="12" type="synonym">ph[d]</name>
    <name evidence="12" type="synonym">PHD</name>
    <name evidence="12" type="synonym">PhD</name>
    <name evidence="12" type="synonym">phd</name>
    <name evidence="12" type="synonym">phm</name>
    <name evidence="12 13" type="ORF">CG3895</name>
    <name evidence="12" type="ORF">Dmel_CG3895</name>
</gene>
<dbReference type="CDD" id="cd09577">
    <property type="entry name" value="SAM_Ph1_2_3"/>
    <property type="match status" value="1"/>
</dbReference>
<dbReference type="GO" id="GO:0005700">
    <property type="term" value="C:polytene chromosome"/>
    <property type="evidence" value="ECO:0000314"/>
    <property type="project" value="FlyBase"/>
</dbReference>
<dbReference type="Bgee" id="FBgn0004860">
    <property type="expression patterns" value="Expressed in crystal cell in dorsal vessel heart and 100 other cell types or tissues"/>
</dbReference>
<dbReference type="PROSITE" id="PS51024">
    <property type="entry name" value="ZF_FCS"/>
    <property type="match status" value="1"/>
</dbReference>
<dbReference type="eggNOG" id="ENOG502QS5Q">
    <property type="taxonomic scope" value="Eukaryota"/>
</dbReference>
<evidence type="ECO:0000259" key="10">
    <source>
        <dbReference type="PROSITE" id="PS50105"/>
    </source>
</evidence>
<dbReference type="PhylomeDB" id="Q9W523"/>
<feature type="region of interest" description="Disordered" evidence="9">
    <location>
        <begin position="1058"/>
        <end position="1192"/>
    </location>
</feature>
<feature type="compositionally biased region" description="Low complexity" evidence="9">
    <location>
        <begin position="995"/>
        <end position="1020"/>
    </location>
</feature>
<dbReference type="GlyGen" id="Q9W523">
    <property type="glycosylation" value="4 sites"/>
</dbReference>
<dbReference type="InterPro" id="IPR012313">
    <property type="entry name" value="Znf_FCS"/>
</dbReference>
<dbReference type="FlyBase" id="FBgn0004860">
    <property type="gene designation" value="ph-d"/>
</dbReference>
<feature type="region of interest" description="Disordered" evidence="9">
    <location>
        <begin position="1"/>
        <end position="54"/>
    </location>
</feature>
<keyword evidence="6" id="KW-0539">Nucleus</keyword>
<reference evidence="12 14" key="7">
    <citation type="journal article" date="2007" name="Science">
        <title>The Release 5.1 annotation of Drosophila melanogaster heterochromatin.</title>
        <authorList>
            <person name="Smith C.D."/>
            <person name="Shu S."/>
            <person name="Mungall C.J."/>
            <person name="Karpen G.H."/>
        </authorList>
    </citation>
    <scope>NUCLEOTIDE SEQUENCE [LARGE SCALE GENOMIC DNA]</scope>
    <source>
        <strain evidence="14">Berkeley</strain>
    </source>
</reference>
<reference evidence="12 14" key="10">
    <citation type="journal article" date="2015" name="G3 (Bethesda)">
        <title>Gene Model Annotations for Drosophila melanogaster: The Rule-Benders.</title>
        <authorList>
            <consortium name="FlyBase Consortium"/>
            <person name="Crosby M.A."/>
            <person name="Gramates L.S."/>
            <person name="Dos Santos G."/>
            <person name="Matthews B.B."/>
            <person name="St Pierre S.E."/>
            <person name="Zhou P."/>
            <person name="Schroeder A.J."/>
            <person name="Falls K."/>
            <person name="Emmert D.B."/>
            <person name="Russo S.M."/>
            <person name="Gelbart W.M."/>
            <person name="null"/>
        </authorList>
    </citation>
    <scope>NUCLEOTIDE SEQUENCE [LARGE SCALE GENOMIC DNA]</scope>
    <source>
        <strain evidence="14">Berkeley</strain>
    </source>
</reference>
<dbReference type="Pfam" id="PF00536">
    <property type="entry name" value="SAM_1"/>
    <property type="match status" value="1"/>
</dbReference>
<dbReference type="FunCoup" id="Q9W523">
    <property type="interactions" value="121"/>
</dbReference>
<dbReference type="InterPro" id="IPR038603">
    <property type="entry name" value="Znf_FCS_sf"/>
</dbReference>
<feature type="compositionally biased region" description="Gly residues" evidence="9">
    <location>
        <begin position="195"/>
        <end position="206"/>
    </location>
</feature>
<evidence type="ECO:0000256" key="2">
    <source>
        <dbReference type="ARBA" id="ARBA00022723"/>
    </source>
</evidence>
<reference evidence="12 14" key="5">
    <citation type="journal article" date="2002" name="Genome Biol.">
        <title>Heterochromatic sequences in a Drosophila whole-genome shotgun assembly.</title>
        <authorList>
            <person name="Hoskins R.A."/>
            <person name="Smith C.D."/>
            <person name="Carlson J.W."/>
            <person name="Carvalho A.B."/>
            <person name="Halpern A."/>
            <person name="Kaminker J.S."/>
            <person name="Kennedy C."/>
            <person name="Mungall C.J."/>
            <person name="Sullivan B.A."/>
            <person name="Sutton G.G."/>
            <person name="Yasuhara J.C."/>
            <person name="Wakimoto B.T."/>
            <person name="Myers E.W."/>
            <person name="Celniker S.E."/>
            <person name="Rubin G.M."/>
            <person name="Karpen G.H."/>
        </authorList>
    </citation>
    <scope>NUCLEOTIDE SEQUENCE [LARGE SCALE GENOMIC DNA]</scope>
    <source>
        <strain evidence="14">Berkeley</strain>
    </source>
</reference>
<evidence type="ECO:0000256" key="3">
    <source>
        <dbReference type="ARBA" id="ARBA00022771"/>
    </source>
</evidence>
<feature type="region of interest" description="Disordered" evidence="9">
    <location>
        <begin position="1208"/>
        <end position="1245"/>
    </location>
</feature>
<dbReference type="InterPro" id="IPR001660">
    <property type="entry name" value="SAM"/>
</dbReference>
<dbReference type="PaxDb" id="7227-FBpp0070417"/>
<name>Q9W523_DROME</name>
<dbReference type="VEuPathDB" id="VectorBase:FBgn0004860"/>
<feature type="compositionally biased region" description="Low complexity" evidence="9">
    <location>
        <begin position="207"/>
        <end position="220"/>
    </location>
</feature>
<feature type="compositionally biased region" description="Polar residues" evidence="9">
    <location>
        <begin position="11"/>
        <end position="26"/>
    </location>
</feature>
<feature type="compositionally biased region" description="Polar residues" evidence="9">
    <location>
        <begin position="1137"/>
        <end position="1169"/>
    </location>
</feature>